<feature type="non-terminal residue" evidence="1">
    <location>
        <position position="1"/>
    </location>
</feature>
<evidence type="ECO:0000313" key="1">
    <source>
        <dbReference type="EMBL" id="RDX83959.1"/>
    </source>
</evidence>
<reference evidence="1" key="1">
    <citation type="submission" date="2018-05" db="EMBL/GenBank/DDBJ databases">
        <title>Draft genome of Mucuna pruriens seed.</title>
        <authorList>
            <person name="Nnadi N.E."/>
            <person name="Vos R."/>
            <person name="Hasami M.H."/>
            <person name="Devisetty U.K."/>
            <person name="Aguiy J.C."/>
        </authorList>
    </citation>
    <scope>NUCLEOTIDE SEQUENCE [LARGE SCALE GENOMIC DNA]</scope>
    <source>
        <strain evidence="1">JCA_2017</strain>
    </source>
</reference>
<proteinExistence type="predicted"/>
<evidence type="ECO:0008006" key="3">
    <source>
        <dbReference type="Google" id="ProtNLM"/>
    </source>
</evidence>
<accession>A0A371G075</accession>
<evidence type="ECO:0000313" key="2">
    <source>
        <dbReference type="Proteomes" id="UP000257109"/>
    </source>
</evidence>
<keyword evidence="2" id="KW-1185">Reference proteome</keyword>
<protein>
    <recommendedName>
        <fullName evidence="3">Reverse transcriptase domain-containing protein</fullName>
    </recommendedName>
</protein>
<dbReference type="OrthoDB" id="1744168at2759"/>
<name>A0A371G075_MUCPR</name>
<gene>
    <name evidence="1" type="ORF">CR513_35064</name>
</gene>
<dbReference type="Proteomes" id="UP000257109">
    <property type="component" value="Unassembled WGS sequence"/>
</dbReference>
<sequence length="149" mass="17125">MPHRRVRFCKCYIGFRANWYNCPIGKQKHSPSTWHPRRCFGPNMEDELSGRGSTLILGRPFLMTTRTKIDVHVETLSMEFCDNMVLNTFAVDVGPKLAEIVEVEVVANQPPLPSILQLPSLEIKPLLEYLKYPYLKDDQKLPIIIANNL</sequence>
<dbReference type="AlphaFoldDB" id="A0A371G075"/>
<dbReference type="EMBL" id="QJKJ01007193">
    <property type="protein sequence ID" value="RDX83959.1"/>
    <property type="molecule type" value="Genomic_DNA"/>
</dbReference>
<organism evidence="1 2">
    <name type="scientific">Mucuna pruriens</name>
    <name type="common">Velvet bean</name>
    <name type="synonym">Dolichos pruriens</name>
    <dbReference type="NCBI Taxonomy" id="157652"/>
    <lineage>
        <taxon>Eukaryota</taxon>
        <taxon>Viridiplantae</taxon>
        <taxon>Streptophyta</taxon>
        <taxon>Embryophyta</taxon>
        <taxon>Tracheophyta</taxon>
        <taxon>Spermatophyta</taxon>
        <taxon>Magnoliopsida</taxon>
        <taxon>eudicotyledons</taxon>
        <taxon>Gunneridae</taxon>
        <taxon>Pentapetalae</taxon>
        <taxon>rosids</taxon>
        <taxon>fabids</taxon>
        <taxon>Fabales</taxon>
        <taxon>Fabaceae</taxon>
        <taxon>Papilionoideae</taxon>
        <taxon>50 kb inversion clade</taxon>
        <taxon>NPAAA clade</taxon>
        <taxon>indigoferoid/millettioid clade</taxon>
        <taxon>Phaseoleae</taxon>
        <taxon>Mucuna</taxon>
    </lineage>
</organism>
<comment type="caution">
    <text evidence="1">The sequence shown here is derived from an EMBL/GenBank/DDBJ whole genome shotgun (WGS) entry which is preliminary data.</text>
</comment>